<evidence type="ECO:0000313" key="3">
    <source>
        <dbReference type="Proteomes" id="UP001144612"/>
    </source>
</evidence>
<keyword evidence="3" id="KW-1185">Reference proteome</keyword>
<feature type="transmembrane region" description="Helical" evidence="1">
    <location>
        <begin position="143"/>
        <end position="164"/>
    </location>
</feature>
<dbReference type="RefSeq" id="WP_268062244.1">
    <property type="nucleotide sequence ID" value="NZ_JAPQFJ010000016.1"/>
</dbReference>
<name>A0ABT4DBZ1_9CLOT</name>
<reference evidence="2" key="1">
    <citation type="submission" date="2022-12" db="EMBL/GenBank/DDBJ databases">
        <title>Clostridium sp. nov., isolated from industrial wastewater.</title>
        <authorList>
            <person name="Jiayan W."/>
        </authorList>
    </citation>
    <scope>NUCLEOTIDE SEQUENCE</scope>
    <source>
        <strain evidence="2">ZC22-4</strain>
    </source>
</reference>
<feature type="transmembrane region" description="Helical" evidence="1">
    <location>
        <begin position="107"/>
        <end position="131"/>
    </location>
</feature>
<gene>
    <name evidence="2" type="ORF">OW729_14395</name>
</gene>
<evidence type="ECO:0008006" key="4">
    <source>
        <dbReference type="Google" id="ProtNLM"/>
    </source>
</evidence>
<dbReference type="EMBL" id="JAPQFJ010000016">
    <property type="protein sequence ID" value="MCY6959807.1"/>
    <property type="molecule type" value="Genomic_DNA"/>
</dbReference>
<protein>
    <recommendedName>
        <fullName evidence="4">Energy-coupling factor transport system substrate-specific component</fullName>
    </recommendedName>
</protein>
<comment type="caution">
    <text evidence="2">The sequence shown here is derived from an EMBL/GenBank/DDBJ whole genome shotgun (WGS) entry which is preliminary data.</text>
</comment>
<keyword evidence="1" id="KW-1133">Transmembrane helix</keyword>
<keyword evidence="1" id="KW-0472">Membrane</keyword>
<dbReference type="InterPro" id="IPR011733">
    <property type="entry name" value="CHP02185_IM"/>
</dbReference>
<evidence type="ECO:0000256" key="1">
    <source>
        <dbReference type="SAM" id="Phobius"/>
    </source>
</evidence>
<organism evidence="2 3">
    <name type="scientific">Clostridium brassicae</name>
    <dbReference type="NCBI Taxonomy" id="2999072"/>
    <lineage>
        <taxon>Bacteria</taxon>
        <taxon>Bacillati</taxon>
        <taxon>Bacillota</taxon>
        <taxon>Clostridia</taxon>
        <taxon>Eubacteriales</taxon>
        <taxon>Clostridiaceae</taxon>
        <taxon>Clostridium</taxon>
    </lineage>
</organism>
<accession>A0ABT4DBZ1</accession>
<feature type="transmembrane region" description="Helical" evidence="1">
    <location>
        <begin position="12"/>
        <end position="34"/>
    </location>
</feature>
<keyword evidence="1" id="KW-0812">Transmembrane</keyword>
<dbReference type="Proteomes" id="UP001144612">
    <property type="component" value="Unassembled WGS sequence"/>
</dbReference>
<sequence>MKWNMTIKDLTTIGICIAIAVVLGKVLGVLHSILPLSRGIINAPFYSFLITVMIYKIRKPGIMTMFALGYGLIMIRISIFMSIAIIIGGILADIVNLLILKNYDSKIKIALCAPIYSVGGIIGTFFVVTFMVNSARYLFQGNLALLISIISVYIAGLIGSFTAIKIMPERLRGVNNA</sequence>
<dbReference type="Pfam" id="PF09605">
    <property type="entry name" value="Trep_Strep"/>
    <property type="match status" value="1"/>
</dbReference>
<evidence type="ECO:0000313" key="2">
    <source>
        <dbReference type="EMBL" id="MCY6959807.1"/>
    </source>
</evidence>
<proteinExistence type="predicted"/>
<feature type="transmembrane region" description="Helical" evidence="1">
    <location>
        <begin position="40"/>
        <end position="57"/>
    </location>
</feature>
<feature type="transmembrane region" description="Helical" evidence="1">
    <location>
        <begin position="69"/>
        <end position="95"/>
    </location>
</feature>